<keyword evidence="2" id="KW-0719">Serine esterase</keyword>
<organism evidence="8 9">
    <name type="scientific">Galleria mellonella</name>
    <name type="common">Greater wax moth</name>
    <dbReference type="NCBI Taxonomy" id="7137"/>
    <lineage>
        <taxon>Eukaryota</taxon>
        <taxon>Metazoa</taxon>
        <taxon>Ecdysozoa</taxon>
        <taxon>Arthropoda</taxon>
        <taxon>Hexapoda</taxon>
        <taxon>Insecta</taxon>
        <taxon>Pterygota</taxon>
        <taxon>Neoptera</taxon>
        <taxon>Endopterygota</taxon>
        <taxon>Lepidoptera</taxon>
        <taxon>Glossata</taxon>
        <taxon>Ditrysia</taxon>
        <taxon>Pyraloidea</taxon>
        <taxon>Pyralidae</taxon>
        <taxon>Galleriinae</taxon>
        <taxon>Galleria</taxon>
    </lineage>
</organism>
<evidence type="ECO:0000256" key="2">
    <source>
        <dbReference type="ARBA" id="ARBA00022487"/>
    </source>
</evidence>
<dbReference type="InterPro" id="IPR050309">
    <property type="entry name" value="Type-B_Carboxylest/Lipase"/>
</dbReference>
<dbReference type="GeneID" id="113509366"/>
<dbReference type="AlphaFoldDB" id="A0A6J1W7L5"/>
<evidence type="ECO:0000256" key="1">
    <source>
        <dbReference type="ARBA" id="ARBA00005964"/>
    </source>
</evidence>
<feature type="signal peptide" evidence="6">
    <location>
        <begin position="1"/>
        <end position="29"/>
    </location>
</feature>
<accession>A0A6J1W7L5</accession>
<gene>
    <name evidence="9" type="primary">LOC113509366</name>
</gene>
<evidence type="ECO:0000313" key="9">
    <source>
        <dbReference type="RefSeq" id="XP_026748484.2"/>
    </source>
</evidence>
<dbReference type="PANTHER" id="PTHR11559">
    <property type="entry name" value="CARBOXYLESTERASE"/>
    <property type="match status" value="1"/>
</dbReference>
<reference evidence="9" key="1">
    <citation type="submission" date="2025-08" db="UniProtKB">
        <authorList>
            <consortium name="RefSeq"/>
        </authorList>
    </citation>
    <scope>IDENTIFICATION</scope>
    <source>
        <tissue evidence="9">Whole larvae</tissue>
    </source>
</reference>
<dbReference type="GO" id="GO:0052689">
    <property type="term" value="F:carboxylic ester hydrolase activity"/>
    <property type="evidence" value="ECO:0007669"/>
    <property type="project" value="UniProtKB-KW"/>
</dbReference>
<evidence type="ECO:0000256" key="3">
    <source>
        <dbReference type="ARBA" id="ARBA00022801"/>
    </source>
</evidence>
<dbReference type="KEGG" id="gmw:113509366"/>
<dbReference type="PROSITE" id="PS00941">
    <property type="entry name" value="CARBOXYLESTERASE_B_2"/>
    <property type="match status" value="1"/>
</dbReference>
<dbReference type="InterPro" id="IPR019826">
    <property type="entry name" value="Carboxylesterase_B_AS"/>
</dbReference>
<dbReference type="Pfam" id="PF00135">
    <property type="entry name" value="COesterase"/>
    <property type="match status" value="1"/>
</dbReference>
<proteinExistence type="inferred from homology"/>
<dbReference type="FunCoup" id="A0A6J1W7L5">
    <property type="interactions" value="50"/>
</dbReference>
<evidence type="ECO:0000313" key="8">
    <source>
        <dbReference type="Proteomes" id="UP001652740"/>
    </source>
</evidence>
<dbReference type="InterPro" id="IPR029058">
    <property type="entry name" value="AB_hydrolase_fold"/>
</dbReference>
<dbReference type="SUPFAM" id="SSF53474">
    <property type="entry name" value="alpha/beta-Hydrolases"/>
    <property type="match status" value="1"/>
</dbReference>
<dbReference type="PROSITE" id="PS00122">
    <property type="entry name" value="CARBOXYLESTERASE_B_1"/>
    <property type="match status" value="1"/>
</dbReference>
<keyword evidence="6" id="KW-0732">Signal</keyword>
<keyword evidence="3 6" id="KW-0378">Hydrolase</keyword>
<feature type="domain" description="Carboxylesterase type B" evidence="7">
    <location>
        <begin position="61"/>
        <end position="582"/>
    </location>
</feature>
<dbReference type="Proteomes" id="UP001652740">
    <property type="component" value="Unplaced"/>
</dbReference>
<dbReference type="RefSeq" id="XP_026748484.2">
    <property type="nucleotide sequence ID" value="XM_026892683.3"/>
</dbReference>
<evidence type="ECO:0000259" key="7">
    <source>
        <dbReference type="Pfam" id="PF00135"/>
    </source>
</evidence>
<evidence type="ECO:0000256" key="6">
    <source>
        <dbReference type="RuleBase" id="RU361235"/>
    </source>
</evidence>
<keyword evidence="5" id="KW-0325">Glycoprotein</keyword>
<dbReference type="EC" id="3.1.1.-" evidence="6"/>
<comment type="similarity">
    <text evidence="1 6">Belongs to the type-B carboxylesterase/lipase family.</text>
</comment>
<evidence type="ECO:0000256" key="5">
    <source>
        <dbReference type="ARBA" id="ARBA00023180"/>
    </source>
</evidence>
<sequence length="590" mass="66133">MQATLVGLLPCRKMLVLTLAFCFMVPSSACRQTVAKQTAVPDIKNTANMSAESNSSIFEDNPVVTTPSGSFRGTWMETRRGRRFEAYRGIRYAEAPVGKLRFQPPKPILHYDDEVDATEDGPACPQPAPVGYYIDEDCLTINVYTPSHDSKEPLPVIFFIHAGGYYSMSGRSDLAGPHYLLDRDIVLVTINYRIGSLGFLSTGDALAPGNNGFKDQVVALRWVQRNILSFGGDPNLVTIAGCSAGSSSVLLHMVSPMSQGLFHRGISISGSPITKVPLSQDMLDLAQKQAQILNCPTNSPEAIVECLKTKSAKQMGDSLTSFYVFGSDPLLIWSPIVEPDLGQERFLTMEPMEAIRKGKMHAVPFIISRTTDEFFWKAFTVLKNETLLNTMNDEWERIAPISFALPPENSAETVNRLKQEYFGGKRLVNDESTAKALGNLYGDTLIGFPVHRMANLMCRHSPHKVFYYEFAYIGDHSHYEDPVTKKPTAAAHHDDLIYLFTLSYQFPTIQVSDSKDSQMVDKMTAVWSNFAKYGDPNPRGPEYPELSSLHWPPMTPTDRQYLRFGDEFSVHENLFEDRMKTWEELYSVLY</sequence>
<dbReference type="InterPro" id="IPR019819">
    <property type="entry name" value="Carboxylesterase_B_CS"/>
</dbReference>
<evidence type="ECO:0000256" key="4">
    <source>
        <dbReference type="ARBA" id="ARBA00023157"/>
    </source>
</evidence>
<feature type="chain" id="PRO_5045002861" description="Carboxylic ester hydrolase" evidence="6">
    <location>
        <begin position="30"/>
        <end position="590"/>
    </location>
</feature>
<name>A0A6J1W7L5_GALME</name>
<dbReference type="Gene3D" id="3.40.50.1820">
    <property type="entry name" value="alpha/beta hydrolase"/>
    <property type="match status" value="1"/>
</dbReference>
<keyword evidence="4" id="KW-1015">Disulfide bond</keyword>
<protein>
    <recommendedName>
        <fullName evidence="6">Carboxylic ester hydrolase</fullName>
        <ecNumber evidence="6">3.1.1.-</ecNumber>
    </recommendedName>
</protein>
<dbReference type="InParanoid" id="A0A6J1W7L5"/>
<keyword evidence="8" id="KW-1185">Reference proteome</keyword>
<dbReference type="InterPro" id="IPR002018">
    <property type="entry name" value="CarbesteraseB"/>
</dbReference>